<dbReference type="OrthoDB" id="5595751at2759"/>
<evidence type="ECO:0000313" key="2">
    <source>
        <dbReference type="EMBL" id="TPX45883.1"/>
    </source>
</evidence>
<protein>
    <submittedName>
        <fullName evidence="2">Uroporphyrinogen-III synthase</fullName>
    </submittedName>
</protein>
<feature type="domain" description="Tetrapyrrole biosynthesis uroporphyrinogen III synthase" evidence="1">
    <location>
        <begin position="36"/>
        <end position="296"/>
    </location>
</feature>
<sequence>MTRGHIVFLRARAEVDGDPGTRRISDPYESAAHNASYTSTCIPLFTSNMTNMHQLCLILQSARSLDNHHGIIVTSKRAIDALECGITRGRDASFSANSDIQNNGAKWKTLPIWTVGPATSAKAKEIGFTNVLGGDRAGSASLLADFIINDHQQKRYDDTKSYLFLCGEKRRDELPSKLANAQIQVTELRVYETGPNPCLEDTLKGLDTVAFPPPYWVVFFSPSGVDVTLELLQKLPWFNVKHSSADDDERNTSKNNYASGIGTKVASIGPTTTTRLKQVGLSIAVESPKPTPHDLIHAIQTYDREMMSGTLLVLHPRDR</sequence>
<reference evidence="2 3" key="1">
    <citation type="journal article" date="2019" name="Sci. Rep.">
        <title>Comparative genomics of chytrid fungi reveal insights into the obligate biotrophic and pathogenic lifestyle of Synchytrium endobioticum.</title>
        <authorList>
            <person name="van de Vossenberg B.T.L.H."/>
            <person name="Warris S."/>
            <person name="Nguyen H.D.T."/>
            <person name="van Gent-Pelzer M.P.E."/>
            <person name="Joly D.L."/>
            <person name="van de Geest H.C."/>
            <person name="Bonants P.J.M."/>
            <person name="Smith D.S."/>
            <person name="Levesque C.A."/>
            <person name="van der Lee T.A.J."/>
        </authorList>
    </citation>
    <scope>NUCLEOTIDE SEQUENCE [LARGE SCALE GENOMIC DNA]</scope>
    <source>
        <strain evidence="2 3">LEV6574</strain>
    </source>
</reference>
<dbReference type="PANTHER" id="PTHR12390:SF0">
    <property type="entry name" value="UROPORPHYRINOGEN-III SYNTHASE"/>
    <property type="match status" value="1"/>
</dbReference>
<proteinExistence type="predicted"/>
<dbReference type="Pfam" id="PF02602">
    <property type="entry name" value="HEM4"/>
    <property type="match status" value="1"/>
</dbReference>
<dbReference type="CDD" id="cd06578">
    <property type="entry name" value="HemD"/>
    <property type="match status" value="1"/>
</dbReference>
<name>A0A507D336_9FUNG</name>
<dbReference type="UniPathway" id="UPA00251">
    <property type="reaction ID" value="UER00320"/>
</dbReference>
<dbReference type="InterPro" id="IPR039793">
    <property type="entry name" value="UROS/Hem4"/>
</dbReference>
<dbReference type="VEuPathDB" id="FungiDB:SeMB42_g02490"/>
<comment type="caution">
    <text evidence="2">The sequence shown here is derived from an EMBL/GenBank/DDBJ whole genome shotgun (WGS) entry which is preliminary data.</text>
</comment>
<evidence type="ECO:0000259" key="1">
    <source>
        <dbReference type="Pfam" id="PF02602"/>
    </source>
</evidence>
<dbReference type="EMBL" id="QEAM01000125">
    <property type="protein sequence ID" value="TPX45883.1"/>
    <property type="molecule type" value="Genomic_DNA"/>
</dbReference>
<dbReference type="SUPFAM" id="SSF69618">
    <property type="entry name" value="HemD-like"/>
    <property type="match status" value="1"/>
</dbReference>
<accession>A0A507D336</accession>
<dbReference type="AlphaFoldDB" id="A0A507D336"/>
<dbReference type="GO" id="GO:0006780">
    <property type="term" value="P:uroporphyrinogen III biosynthetic process"/>
    <property type="evidence" value="ECO:0007669"/>
    <property type="project" value="InterPro"/>
</dbReference>
<dbReference type="PANTHER" id="PTHR12390">
    <property type="entry name" value="UROPORPHYRINOGEN III SYNTHASE"/>
    <property type="match status" value="1"/>
</dbReference>
<dbReference type="InterPro" id="IPR036108">
    <property type="entry name" value="4pyrrol_syn_uPrphyn_synt_sf"/>
</dbReference>
<evidence type="ECO:0000313" key="3">
    <source>
        <dbReference type="Proteomes" id="UP000320475"/>
    </source>
</evidence>
<organism evidence="2 3">
    <name type="scientific">Synchytrium endobioticum</name>
    <dbReference type="NCBI Taxonomy" id="286115"/>
    <lineage>
        <taxon>Eukaryota</taxon>
        <taxon>Fungi</taxon>
        <taxon>Fungi incertae sedis</taxon>
        <taxon>Chytridiomycota</taxon>
        <taxon>Chytridiomycota incertae sedis</taxon>
        <taxon>Chytridiomycetes</taxon>
        <taxon>Synchytriales</taxon>
        <taxon>Synchytriaceae</taxon>
        <taxon>Synchytrium</taxon>
    </lineage>
</organism>
<dbReference type="GO" id="GO:0006782">
    <property type="term" value="P:protoporphyrinogen IX biosynthetic process"/>
    <property type="evidence" value="ECO:0007669"/>
    <property type="project" value="UniProtKB-UniPathway"/>
</dbReference>
<dbReference type="GO" id="GO:0005829">
    <property type="term" value="C:cytosol"/>
    <property type="evidence" value="ECO:0007669"/>
    <property type="project" value="TreeGrafter"/>
</dbReference>
<dbReference type="GO" id="GO:0004852">
    <property type="term" value="F:uroporphyrinogen-III synthase activity"/>
    <property type="evidence" value="ECO:0007669"/>
    <property type="project" value="InterPro"/>
</dbReference>
<gene>
    <name evidence="2" type="primary">HEM4</name>
    <name evidence="2" type="ORF">SeLEV6574_g03595</name>
</gene>
<dbReference type="InterPro" id="IPR003754">
    <property type="entry name" value="4pyrrol_synth_uPrphyn_synth"/>
</dbReference>
<dbReference type="Proteomes" id="UP000320475">
    <property type="component" value="Unassembled WGS sequence"/>
</dbReference>
<dbReference type="Gene3D" id="3.40.50.10090">
    <property type="match status" value="2"/>
</dbReference>